<dbReference type="PANTHER" id="PTHR10188:SF43">
    <property type="entry name" value="ASPARAGINASE (EUROFUNG)"/>
    <property type="match status" value="1"/>
</dbReference>
<accession>A0A9P8Y1G5</accession>
<dbReference type="AlphaFoldDB" id="A0A9P8Y1G5"/>
<dbReference type="GeneID" id="70179857"/>
<dbReference type="SUPFAM" id="SSF56235">
    <property type="entry name" value="N-terminal nucleophile aminohydrolases (Ntn hydrolases)"/>
    <property type="match status" value="1"/>
</dbReference>
<dbReference type="GO" id="GO:0005737">
    <property type="term" value="C:cytoplasm"/>
    <property type="evidence" value="ECO:0007669"/>
    <property type="project" value="TreeGrafter"/>
</dbReference>
<proteinExistence type="predicted"/>
<dbReference type="InterPro" id="IPR000246">
    <property type="entry name" value="Peptidase_T2"/>
</dbReference>
<organism evidence="4 5">
    <name type="scientific">Microdochium trichocladiopsis</name>
    <dbReference type="NCBI Taxonomy" id="1682393"/>
    <lineage>
        <taxon>Eukaryota</taxon>
        <taxon>Fungi</taxon>
        <taxon>Dikarya</taxon>
        <taxon>Ascomycota</taxon>
        <taxon>Pezizomycotina</taxon>
        <taxon>Sordariomycetes</taxon>
        <taxon>Xylariomycetidae</taxon>
        <taxon>Xylariales</taxon>
        <taxon>Microdochiaceae</taxon>
        <taxon>Microdochium</taxon>
    </lineage>
</organism>
<evidence type="ECO:0000313" key="4">
    <source>
        <dbReference type="EMBL" id="KAH7028168.1"/>
    </source>
</evidence>
<sequence>MEYKQQHHAKVTPRLIIHGGAGNIAASMSPEKYNGYKEALLTIIAKTNKYMNTPKPKTSGSTSESGKLPSALDVATFAMVQLENNPLFNSGHGAVFTRDGINELEASLMVTRGHAKRAVGVTGLKHVKNPILLAREMLERGEDDLWGKTDLGWAASDAARVTMENEKAGQPEAEEELNIPSAQGHTLIHGPSAEQLARKYGLELVGPEYFFTQNRWDEHVRALEREKEHKQKQGTAAAAASDASQPAVSATWSPDEYLPQGTCGAVAMDETGTICVATSTGGMTNKLTGRIGDTPSVGAGFWAEEWEDSYNPDDDASAYASSAPTPATALLPSSPADWSLNTLRQALSRPSGITELSSSLRGVLADCLPGIAAGPSSSQRYSPIPLLRADSKHRLAPTTGPAIRATALSGTGNGDSFLRINAVRTVASIARWGKLPTRLALAQVAAPGGELQRSAQDRWGKTGEGEGGMIGIECVIVGRVVKSEIVHDHNSTGMFRAWIDDEGKGNFQIWRDKGPDTLDLDHW</sequence>
<feature type="compositionally biased region" description="Low complexity" evidence="3">
    <location>
        <begin position="236"/>
        <end position="250"/>
    </location>
</feature>
<feature type="active site" description="Nucleophile" evidence="1">
    <location>
        <position position="262"/>
    </location>
</feature>
<feature type="region of interest" description="Disordered" evidence="3">
    <location>
        <begin position="225"/>
        <end position="256"/>
    </location>
</feature>
<dbReference type="Gene3D" id="3.60.20.30">
    <property type="entry name" value="(Glycosyl)asparaginase"/>
    <property type="match status" value="1"/>
</dbReference>
<evidence type="ECO:0000256" key="3">
    <source>
        <dbReference type="SAM" id="MobiDB-lite"/>
    </source>
</evidence>
<comment type="caution">
    <text evidence="4">The sequence shown here is derived from an EMBL/GenBank/DDBJ whole genome shotgun (WGS) entry which is preliminary data.</text>
</comment>
<dbReference type="EMBL" id="JAGTJQ010000007">
    <property type="protein sequence ID" value="KAH7028168.1"/>
    <property type="molecule type" value="Genomic_DNA"/>
</dbReference>
<protein>
    <submittedName>
        <fullName evidence="4">Nucleophile aminohydrolase</fullName>
    </submittedName>
</protein>
<feature type="site" description="Cleavage; by autolysis" evidence="2">
    <location>
        <begin position="261"/>
        <end position="262"/>
    </location>
</feature>
<dbReference type="CDD" id="cd04701">
    <property type="entry name" value="Asparaginase_2"/>
    <property type="match status" value="1"/>
</dbReference>
<dbReference type="GO" id="GO:0016787">
    <property type="term" value="F:hydrolase activity"/>
    <property type="evidence" value="ECO:0007669"/>
    <property type="project" value="InterPro"/>
</dbReference>
<evidence type="ECO:0000313" key="5">
    <source>
        <dbReference type="Proteomes" id="UP000756346"/>
    </source>
</evidence>
<reference evidence="4" key="1">
    <citation type="journal article" date="2021" name="Nat. Commun.">
        <title>Genetic determinants of endophytism in the Arabidopsis root mycobiome.</title>
        <authorList>
            <person name="Mesny F."/>
            <person name="Miyauchi S."/>
            <person name="Thiergart T."/>
            <person name="Pickel B."/>
            <person name="Atanasova L."/>
            <person name="Karlsson M."/>
            <person name="Huettel B."/>
            <person name="Barry K.W."/>
            <person name="Haridas S."/>
            <person name="Chen C."/>
            <person name="Bauer D."/>
            <person name="Andreopoulos W."/>
            <person name="Pangilinan J."/>
            <person name="LaButti K."/>
            <person name="Riley R."/>
            <person name="Lipzen A."/>
            <person name="Clum A."/>
            <person name="Drula E."/>
            <person name="Henrissat B."/>
            <person name="Kohler A."/>
            <person name="Grigoriev I.V."/>
            <person name="Martin F.M."/>
            <person name="Hacquard S."/>
        </authorList>
    </citation>
    <scope>NUCLEOTIDE SEQUENCE</scope>
    <source>
        <strain evidence="4">MPI-CAGE-CH-0230</strain>
    </source>
</reference>
<gene>
    <name evidence="4" type="ORF">B0I36DRAFT_247449</name>
</gene>
<name>A0A9P8Y1G5_9PEZI</name>
<dbReference type="PANTHER" id="PTHR10188">
    <property type="entry name" value="L-ASPARAGINASE"/>
    <property type="match status" value="1"/>
</dbReference>
<dbReference type="InterPro" id="IPR029055">
    <property type="entry name" value="Ntn_hydrolases_N"/>
</dbReference>
<evidence type="ECO:0000256" key="1">
    <source>
        <dbReference type="PIRSR" id="PIRSR600246-1"/>
    </source>
</evidence>
<dbReference type="Pfam" id="PF01112">
    <property type="entry name" value="Asparaginase_2"/>
    <property type="match status" value="2"/>
</dbReference>
<dbReference type="Proteomes" id="UP000756346">
    <property type="component" value="Unassembled WGS sequence"/>
</dbReference>
<dbReference type="RefSeq" id="XP_046010967.1">
    <property type="nucleotide sequence ID" value="XM_046150311.1"/>
</dbReference>
<evidence type="ECO:0000256" key="2">
    <source>
        <dbReference type="PIRSR" id="PIRSR600246-3"/>
    </source>
</evidence>
<keyword evidence="5" id="KW-1185">Reference proteome</keyword>
<dbReference type="OrthoDB" id="2262349at2759"/>